<comment type="cofactor">
    <cofactor evidence="1">
        <name>FAD</name>
        <dbReference type="ChEBI" id="CHEBI:57692"/>
    </cofactor>
</comment>
<evidence type="ECO:0000256" key="6">
    <source>
        <dbReference type="SAM" id="SignalP"/>
    </source>
</evidence>
<dbReference type="PANTHER" id="PTHR43104">
    <property type="entry name" value="L-2-HYDROXYGLUTARATE DEHYDROGENASE, MITOCHONDRIAL"/>
    <property type="match status" value="1"/>
</dbReference>
<organism evidence="8 9">
    <name type="scientific">Leifsonia williamsii</name>
    <dbReference type="NCBI Taxonomy" id="3035919"/>
    <lineage>
        <taxon>Bacteria</taxon>
        <taxon>Bacillati</taxon>
        <taxon>Actinomycetota</taxon>
        <taxon>Actinomycetes</taxon>
        <taxon>Micrococcales</taxon>
        <taxon>Microbacteriaceae</taxon>
        <taxon>Leifsonia</taxon>
    </lineage>
</organism>
<dbReference type="InterPro" id="IPR036188">
    <property type="entry name" value="FAD/NAD-bd_sf"/>
</dbReference>
<dbReference type="Proteomes" id="UP001174208">
    <property type="component" value="Unassembled WGS sequence"/>
</dbReference>
<dbReference type="InterPro" id="IPR006076">
    <property type="entry name" value="FAD-dep_OxRdtase"/>
</dbReference>
<evidence type="ECO:0000313" key="8">
    <source>
        <dbReference type="EMBL" id="MDN4612882.1"/>
    </source>
</evidence>
<evidence type="ECO:0000313" key="9">
    <source>
        <dbReference type="Proteomes" id="UP001174208"/>
    </source>
</evidence>
<sequence length="394" mass="41924">MSRSIVIVGGGILGLAVAARAARAGVAVTLLEKESRWAGHQTGHNSGVVHAGPYYKPGSLKARMCAAGNASMLAFAREHGIPHAVPGKLIVAVEDRELAGLDELHRRAVANGVPCRLIDADEASDYEPEVYALRALRVESTGIIDYPAVCRVLAELAQEAGAELLTGAEVTAIRSTPDGVVVEHTRGAARADGLVNCAGLHADRIARLAGVEPEVRIVPFRGEYYELRPERRDLVRGLIYPVPDPELPFLGVHLTRMIDGSVHAGPNAVLALAREGYRWRDVRLRDAAEALTYPGFLRMASRNLGTGAREVARSLSRNAFARSLARLVPAIESADIVRAGSGVRAQAVRPDGALADDFVIQHAPHQLHVLNAPSPAATSALEIAKHLVAEAIPV</sequence>
<evidence type="ECO:0000259" key="7">
    <source>
        <dbReference type="Pfam" id="PF01266"/>
    </source>
</evidence>
<dbReference type="Gene3D" id="3.50.50.60">
    <property type="entry name" value="FAD/NAD(P)-binding domain"/>
    <property type="match status" value="1"/>
</dbReference>
<dbReference type="PANTHER" id="PTHR43104:SF2">
    <property type="entry name" value="L-2-HYDROXYGLUTARATE DEHYDROGENASE, MITOCHONDRIAL"/>
    <property type="match status" value="1"/>
</dbReference>
<dbReference type="EC" id="1.1.3.-" evidence="8"/>
<evidence type="ECO:0000256" key="3">
    <source>
        <dbReference type="ARBA" id="ARBA00022827"/>
    </source>
</evidence>
<comment type="caution">
    <text evidence="8">The sequence shown here is derived from an EMBL/GenBank/DDBJ whole genome shotgun (WGS) entry which is preliminary data.</text>
</comment>
<dbReference type="EMBL" id="JAROCF010000001">
    <property type="protein sequence ID" value="MDN4612882.1"/>
    <property type="molecule type" value="Genomic_DNA"/>
</dbReference>
<reference evidence="8" key="1">
    <citation type="submission" date="2023-06" db="EMBL/GenBank/DDBJ databases">
        <title>MT1 and MT2 Draft Genomes of Novel Species.</title>
        <authorList>
            <person name="Venkateswaran K."/>
        </authorList>
    </citation>
    <scope>NUCLEOTIDE SEQUENCE</scope>
    <source>
        <strain evidence="8">F6_8S_P_1B</strain>
    </source>
</reference>
<protein>
    <submittedName>
        <fullName evidence="8">L-2-hydroxyglutarate oxidase</fullName>
        <ecNumber evidence="8">1.1.3.-</ecNumber>
    </submittedName>
</protein>
<dbReference type="RefSeq" id="WP_301209702.1">
    <property type="nucleotide sequence ID" value="NZ_JAROCF010000001.1"/>
</dbReference>
<name>A0ABT8K6S8_9MICO</name>
<evidence type="ECO:0000256" key="4">
    <source>
        <dbReference type="ARBA" id="ARBA00023002"/>
    </source>
</evidence>
<feature type="chain" id="PRO_5045841685" evidence="6">
    <location>
        <begin position="22"/>
        <end position="394"/>
    </location>
</feature>
<comment type="similarity">
    <text evidence="5">Belongs to the L2HGDH family.</text>
</comment>
<gene>
    <name evidence="8" type="primary">lhgO</name>
    <name evidence="8" type="ORF">P5G50_00340</name>
</gene>
<keyword evidence="9" id="KW-1185">Reference proteome</keyword>
<feature type="domain" description="FAD dependent oxidoreductase" evidence="7">
    <location>
        <begin position="5"/>
        <end position="388"/>
    </location>
</feature>
<keyword evidence="3" id="KW-0274">FAD</keyword>
<dbReference type="SUPFAM" id="SSF51905">
    <property type="entry name" value="FAD/NAD(P)-binding domain"/>
    <property type="match status" value="1"/>
</dbReference>
<proteinExistence type="inferred from homology"/>
<evidence type="ECO:0000256" key="5">
    <source>
        <dbReference type="ARBA" id="ARBA00037941"/>
    </source>
</evidence>
<keyword evidence="4 8" id="KW-0560">Oxidoreductase</keyword>
<dbReference type="NCBIfam" id="NF008726">
    <property type="entry name" value="PRK11728.1"/>
    <property type="match status" value="1"/>
</dbReference>
<feature type="signal peptide" evidence="6">
    <location>
        <begin position="1"/>
        <end position="21"/>
    </location>
</feature>
<evidence type="ECO:0000256" key="2">
    <source>
        <dbReference type="ARBA" id="ARBA00022630"/>
    </source>
</evidence>
<accession>A0ABT8K6S8</accession>
<keyword evidence="6" id="KW-0732">Signal</keyword>
<keyword evidence="2" id="KW-0285">Flavoprotein</keyword>
<dbReference type="GO" id="GO:0016491">
    <property type="term" value="F:oxidoreductase activity"/>
    <property type="evidence" value="ECO:0007669"/>
    <property type="project" value="UniProtKB-KW"/>
</dbReference>
<dbReference type="Pfam" id="PF01266">
    <property type="entry name" value="DAO"/>
    <property type="match status" value="1"/>
</dbReference>
<dbReference type="Gene3D" id="3.30.9.10">
    <property type="entry name" value="D-Amino Acid Oxidase, subunit A, domain 2"/>
    <property type="match status" value="1"/>
</dbReference>
<evidence type="ECO:0000256" key="1">
    <source>
        <dbReference type="ARBA" id="ARBA00001974"/>
    </source>
</evidence>